<evidence type="ECO:0000256" key="3">
    <source>
        <dbReference type="ARBA" id="ARBA00022764"/>
    </source>
</evidence>
<dbReference type="NCBIfam" id="NF008038">
    <property type="entry name" value="PRK10770.1"/>
    <property type="match status" value="1"/>
</dbReference>
<evidence type="ECO:0000256" key="6">
    <source>
        <dbReference type="ARBA" id="ARBA00023235"/>
    </source>
</evidence>
<evidence type="ECO:0000256" key="7">
    <source>
        <dbReference type="HAMAP-Rule" id="MF_01183"/>
    </source>
</evidence>
<evidence type="ECO:0000256" key="4">
    <source>
        <dbReference type="ARBA" id="ARBA00023110"/>
    </source>
</evidence>
<keyword evidence="3 7" id="KW-0574">Periplasm</keyword>
<dbReference type="Proteomes" id="UP000288212">
    <property type="component" value="Unassembled WGS sequence"/>
</dbReference>
<reference evidence="9 10" key="1">
    <citation type="journal article" date="2011" name="Front. Microbiol.">
        <title>Genomic signatures of strain selection and enhancement in Bacillus atrophaeus var. globigii, a historical biowarfare simulant.</title>
        <authorList>
            <person name="Gibbons H.S."/>
            <person name="Broomall S.M."/>
            <person name="McNew L.A."/>
            <person name="Daligault H."/>
            <person name="Chapman C."/>
            <person name="Bruce D."/>
            <person name="Karavis M."/>
            <person name="Krepps M."/>
            <person name="McGregor P.A."/>
            <person name="Hong C."/>
            <person name="Park K.H."/>
            <person name="Akmal A."/>
            <person name="Feldman A."/>
            <person name="Lin J.S."/>
            <person name="Chang W.E."/>
            <person name="Higgs B.W."/>
            <person name="Demirev P."/>
            <person name="Lindquist J."/>
            <person name="Liem A."/>
            <person name="Fochler E."/>
            <person name="Read T.D."/>
            <person name="Tapia R."/>
            <person name="Johnson S."/>
            <person name="Bishop-Lilly K.A."/>
            <person name="Detter C."/>
            <person name="Han C."/>
            <person name="Sozhamannan S."/>
            <person name="Rosenzweig C.N."/>
            <person name="Skowronski E.W."/>
        </authorList>
    </citation>
    <scope>NUCLEOTIDE SEQUENCE [LARGE SCALE GENOMIC DNA]</scope>
    <source>
        <strain evidence="9 10">AK5</strain>
    </source>
</reference>
<dbReference type="GO" id="GO:0006457">
    <property type="term" value="P:protein folding"/>
    <property type="evidence" value="ECO:0007669"/>
    <property type="project" value="UniProtKB-UniRule"/>
</dbReference>
<dbReference type="EMBL" id="PIPI01000004">
    <property type="protein sequence ID" value="RUO19794.1"/>
    <property type="molecule type" value="Genomic_DNA"/>
</dbReference>
<evidence type="ECO:0000313" key="9">
    <source>
        <dbReference type="EMBL" id="RUO19794.1"/>
    </source>
</evidence>
<dbReference type="AlphaFoldDB" id="A0A432VTF6"/>
<comment type="caution">
    <text evidence="9">The sequence shown here is derived from an EMBL/GenBank/DDBJ whole genome shotgun (WGS) entry which is preliminary data.</text>
</comment>
<dbReference type="InterPro" id="IPR027304">
    <property type="entry name" value="Trigger_fact/SurA_dom_sf"/>
</dbReference>
<dbReference type="InterPro" id="IPR023034">
    <property type="entry name" value="PPIase_SurA"/>
</dbReference>
<dbReference type="GO" id="GO:0030288">
    <property type="term" value="C:outer membrane-bounded periplasmic space"/>
    <property type="evidence" value="ECO:0007669"/>
    <property type="project" value="InterPro"/>
</dbReference>
<keyword evidence="5 7" id="KW-0143">Chaperone</keyword>
<feature type="domain" description="PpiC" evidence="8">
    <location>
        <begin position="172"/>
        <end position="273"/>
    </location>
</feature>
<dbReference type="RefSeq" id="WP_126792576.1">
    <property type="nucleotide sequence ID" value="NZ_PIPI01000004.1"/>
</dbReference>
<organism evidence="9 10">
    <name type="scientific">Aliidiomarina haloalkalitolerans</name>
    <dbReference type="NCBI Taxonomy" id="859059"/>
    <lineage>
        <taxon>Bacteria</taxon>
        <taxon>Pseudomonadati</taxon>
        <taxon>Pseudomonadota</taxon>
        <taxon>Gammaproteobacteria</taxon>
        <taxon>Alteromonadales</taxon>
        <taxon>Idiomarinaceae</taxon>
        <taxon>Aliidiomarina</taxon>
    </lineage>
</organism>
<dbReference type="InterPro" id="IPR050280">
    <property type="entry name" value="OMP_Chaperone_SurA"/>
</dbReference>
<feature type="domain" description="PpiC" evidence="8">
    <location>
        <begin position="282"/>
        <end position="382"/>
    </location>
</feature>
<dbReference type="EC" id="5.2.1.8" evidence="7"/>
<comment type="domain">
    <text evidence="7">The PPIase activity resides only in the second parvulin domain. The N-terminal region and the C-terminal tail are necessary and sufficient for the chaperone activity of SurA. The PPIase activity is dispensable for SurA to function as a chaperone. The N-terminal region and the C-terminal tail are also required for porin recognition.</text>
</comment>
<dbReference type="PANTHER" id="PTHR47637">
    <property type="entry name" value="CHAPERONE SURA"/>
    <property type="match status" value="1"/>
</dbReference>
<dbReference type="GO" id="GO:0003755">
    <property type="term" value="F:peptidyl-prolyl cis-trans isomerase activity"/>
    <property type="evidence" value="ECO:0007669"/>
    <property type="project" value="UniProtKB-UniRule"/>
</dbReference>
<dbReference type="Pfam" id="PF00639">
    <property type="entry name" value="Rotamase"/>
    <property type="match status" value="2"/>
</dbReference>
<protein>
    <recommendedName>
        <fullName evidence="7">Chaperone SurA</fullName>
    </recommendedName>
    <alternativeName>
        <fullName evidence="7">Peptidyl-prolyl cis-trans isomerase SurA</fullName>
        <shortName evidence="7">PPIase SurA</shortName>
        <ecNumber evidence="7">5.2.1.8</ecNumber>
    </alternativeName>
    <alternativeName>
        <fullName evidence="7">Rotamase SurA</fullName>
    </alternativeName>
</protein>
<dbReference type="SUPFAM" id="SSF54534">
    <property type="entry name" value="FKBP-like"/>
    <property type="match status" value="2"/>
</dbReference>
<evidence type="ECO:0000259" key="8">
    <source>
        <dbReference type="PROSITE" id="PS50198"/>
    </source>
</evidence>
<dbReference type="HAMAP" id="MF_01183">
    <property type="entry name" value="Chaperone_SurA"/>
    <property type="match status" value="1"/>
</dbReference>
<dbReference type="GO" id="GO:0043165">
    <property type="term" value="P:Gram-negative-bacterium-type cell outer membrane assembly"/>
    <property type="evidence" value="ECO:0007669"/>
    <property type="project" value="InterPro"/>
</dbReference>
<name>A0A432VTF6_9GAMM</name>
<keyword evidence="1 7" id="KW-0732">Signal</keyword>
<feature type="chain" id="PRO_5019599987" description="Chaperone SurA" evidence="7">
    <location>
        <begin position="23"/>
        <end position="427"/>
    </location>
</feature>
<dbReference type="OrthoDB" id="14196at2"/>
<comment type="function">
    <text evidence="7">Chaperone involved in the correct folding and assembly of outer membrane proteins. Recognizes specific patterns of aromatic residues and the orientation of their side chains, which are found more frequently in integral outer membrane proteins. May act in both early periplasmic and late outer membrane-associated steps of protein maturation.</text>
</comment>
<comment type="catalytic activity">
    <reaction evidence="7">
        <text>[protein]-peptidylproline (omega=180) = [protein]-peptidylproline (omega=0)</text>
        <dbReference type="Rhea" id="RHEA:16237"/>
        <dbReference type="Rhea" id="RHEA-COMP:10747"/>
        <dbReference type="Rhea" id="RHEA-COMP:10748"/>
        <dbReference type="ChEBI" id="CHEBI:83833"/>
        <dbReference type="ChEBI" id="CHEBI:83834"/>
        <dbReference type="EC" id="5.2.1.8"/>
    </reaction>
</comment>
<evidence type="ECO:0000256" key="2">
    <source>
        <dbReference type="ARBA" id="ARBA00022737"/>
    </source>
</evidence>
<feature type="signal peptide" evidence="7">
    <location>
        <begin position="1"/>
        <end position="22"/>
    </location>
</feature>
<evidence type="ECO:0000256" key="5">
    <source>
        <dbReference type="ARBA" id="ARBA00023186"/>
    </source>
</evidence>
<keyword evidence="4 7" id="KW-0697">Rotamase</keyword>
<dbReference type="SUPFAM" id="SSF109998">
    <property type="entry name" value="Triger factor/SurA peptide-binding domain-like"/>
    <property type="match status" value="1"/>
</dbReference>
<dbReference type="PROSITE" id="PS50198">
    <property type="entry name" value="PPIC_PPIASE_2"/>
    <property type="match status" value="2"/>
</dbReference>
<gene>
    <name evidence="7" type="primary">surA</name>
    <name evidence="9" type="ORF">CWE06_07075</name>
</gene>
<dbReference type="GO" id="GO:0042277">
    <property type="term" value="F:peptide binding"/>
    <property type="evidence" value="ECO:0007669"/>
    <property type="project" value="InterPro"/>
</dbReference>
<dbReference type="InterPro" id="IPR000297">
    <property type="entry name" value="PPIase_PpiC"/>
</dbReference>
<dbReference type="PANTHER" id="PTHR47637:SF1">
    <property type="entry name" value="CHAPERONE SURA"/>
    <property type="match status" value="1"/>
</dbReference>
<proteinExistence type="inferred from homology"/>
<evidence type="ECO:0000256" key="1">
    <source>
        <dbReference type="ARBA" id="ARBA00022729"/>
    </source>
</evidence>
<comment type="subcellular location">
    <subcellularLocation>
        <location evidence="7">Periplasm</location>
    </subcellularLocation>
    <text evidence="7">Is capable of associating with the outer membrane.</text>
</comment>
<dbReference type="Gene3D" id="1.10.4030.10">
    <property type="entry name" value="Porin chaperone SurA, peptide-binding domain"/>
    <property type="match status" value="1"/>
</dbReference>
<dbReference type="InterPro" id="IPR015391">
    <property type="entry name" value="SurA_N"/>
</dbReference>
<dbReference type="InterPro" id="IPR046357">
    <property type="entry name" value="PPIase_dom_sf"/>
</dbReference>
<evidence type="ECO:0000313" key="10">
    <source>
        <dbReference type="Proteomes" id="UP000288212"/>
    </source>
</evidence>
<sequence precursor="true">MRKITALVFGVVAIWASAVATAETLVDRVAIIVDERVILESELESLIASARREIQQNNTPMPSETALRTQAAERLILQKLQMQMADRMGIRVNDAYLDQAIAQIASENNMPVEAMRQQIESSGASWAEYREEIRNQIVMSEVQGSAIQRRIYISPQEIELVTNLIKEQGTQSTEYRVSHILIGMQDEQGNDDEAGARSRAQRVLELTEQGDDFAQLAITSSSAANALEGGDMGWSPLNAMPTLFANALQGTTTGDVVGPLRSGIGFHILKVTDMRGVEQATLEEVRARHILIRPSVILSDNRAQQMLRDFREQIIAGDKSFGELAQEHSADTRSATRNGELEWAVPDVYVPEFRDRVRSLPLNQISEPFRTTHGWHIVEVLERRQQDVTEQRFVEQAQQLLYRRKFAEELDVWLQEIRANAFIEFRD</sequence>
<keyword evidence="6 7" id="KW-0413">Isomerase</keyword>
<dbReference type="Gene3D" id="3.10.50.40">
    <property type="match status" value="2"/>
</dbReference>
<dbReference type="GO" id="GO:0050821">
    <property type="term" value="P:protein stabilization"/>
    <property type="evidence" value="ECO:0007669"/>
    <property type="project" value="InterPro"/>
</dbReference>
<dbReference type="GO" id="GO:0051082">
    <property type="term" value="F:unfolded protein binding"/>
    <property type="evidence" value="ECO:0007669"/>
    <property type="project" value="UniProtKB-UniRule"/>
</dbReference>
<keyword evidence="10" id="KW-1185">Reference proteome</keyword>
<keyword evidence="2 7" id="KW-0677">Repeat</keyword>
<dbReference type="Pfam" id="PF09312">
    <property type="entry name" value="SurA_N"/>
    <property type="match status" value="1"/>
</dbReference>
<accession>A0A432VTF6</accession>